<dbReference type="InterPro" id="IPR050570">
    <property type="entry name" value="Cell_wall_metabolism_enzyme"/>
</dbReference>
<dbReference type="GO" id="GO:0046872">
    <property type="term" value="F:metal ion binding"/>
    <property type="evidence" value="ECO:0007669"/>
    <property type="project" value="UniProtKB-KW"/>
</dbReference>
<sequence>MKRFLSTISFGAIFALLGMALLVSCKESGSRPVSGIEEEEQHVYYYGICADTLDLNEYRIKKGETPAAIFANCGFSPAYSYRISQASAEVLDPRRIQAGFPYYTLNLRDSASTVCAIIFAKSKLDFAVIDLRNDTIVAYEYEKPVVYKRHYTEGVIKSSLWETMVSSGANPVLAMDLANLYAWQIDFFDVQPGDAYRVLYDVAYIDDTVALGINDIQSAIFIHQKDWYPAIPFVQDSVRMFFDTSGNSLRKAFLKAPLDYYRISSKFSNARFHPILKRYRPHHGVDYAAPVGTPVKSIGDGKVIAKKYDRGGGNMVKIRHNATYTTSYMHLSRYGKGIAVGTRVRQGQVIGYVGSTGLSTGPHLDFRVYKNGRAINPLTMEAPPDVPVKPELRAAYDSVQRVVMAQMDSLHAAWQRSHPVPASE</sequence>
<dbReference type="Proteomes" id="UP000823612">
    <property type="component" value="Unassembled WGS sequence"/>
</dbReference>
<dbReference type="PROSITE" id="PS51257">
    <property type="entry name" value="PROKAR_LIPOPROTEIN"/>
    <property type="match status" value="1"/>
</dbReference>
<dbReference type="PANTHER" id="PTHR21666">
    <property type="entry name" value="PEPTIDASE-RELATED"/>
    <property type="match status" value="1"/>
</dbReference>
<dbReference type="Pfam" id="PF01551">
    <property type="entry name" value="Peptidase_M23"/>
    <property type="match status" value="1"/>
</dbReference>
<dbReference type="Gene3D" id="3.10.450.350">
    <property type="match status" value="1"/>
</dbReference>
<evidence type="ECO:0000313" key="9">
    <source>
        <dbReference type="Proteomes" id="UP000823612"/>
    </source>
</evidence>
<dbReference type="AlphaFoldDB" id="A0A9D9DT46"/>
<keyword evidence="2" id="KW-0645">Protease</keyword>
<dbReference type="GO" id="GO:0004222">
    <property type="term" value="F:metalloendopeptidase activity"/>
    <property type="evidence" value="ECO:0007669"/>
    <property type="project" value="TreeGrafter"/>
</dbReference>
<organism evidence="8 9">
    <name type="scientific">Candidatus Pullibacteroides excrementavium</name>
    <dbReference type="NCBI Taxonomy" id="2840905"/>
    <lineage>
        <taxon>Bacteria</taxon>
        <taxon>Pseudomonadati</taxon>
        <taxon>Bacteroidota</taxon>
        <taxon>Bacteroidia</taxon>
        <taxon>Bacteroidales</taxon>
        <taxon>Candidatus Pullibacteroides</taxon>
    </lineage>
</organism>
<comment type="caution">
    <text evidence="8">The sequence shown here is derived from an EMBL/GenBank/DDBJ whole genome shotgun (WGS) entry which is preliminary data.</text>
</comment>
<dbReference type="InterPro" id="IPR016047">
    <property type="entry name" value="M23ase_b-sheet_dom"/>
</dbReference>
<evidence type="ECO:0000256" key="1">
    <source>
        <dbReference type="ARBA" id="ARBA00001947"/>
    </source>
</evidence>
<keyword evidence="5" id="KW-0862">Zinc</keyword>
<reference evidence="8" key="2">
    <citation type="journal article" date="2021" name="PeerJ">
        <title>Extensive microbial diversity within the chicken gut microbiome revealed by metagenomics and culture.</title>
        <authorList>
            <person name="Gilroy R."/>
            <person name="Ravi A."/>
            <person name="Getino M."/>
            <person name="Pursley I."/>
            <person name="Horton D.L."/>
            <person name="Alikhan N.F."/>
            <person name="Baker D."/>
            <person name="Gharbi K."/>
            <person name="Hall N."/>
            <person name="Watson M."/>
            <person name="Adriaenssens E.M."/>
            <person name="Foster-Nyarko E."/>
            <person name="Jarju S."/>
            <person name="Secka A."/>
            <person name="Antonio M."/>
            <person name="Oren A."/>
            <person name="Chaudhuri R.R."/>
            <person name="La Ragione R."/>
            <person name="Hildebrand F."/>
            <person name="Pallen M.J."/>
        </authorList>
    </citation>
    <scope>NUCLEOTIDE SEQUENCE</scope>
    <source>
        <strain evidence="8">2889</strain>
    </source>
</reference>
<dbReference type="EMBL" id="JADIMZ010000061">
    <property type="protein sequence ID" value="MBO8432465.1"/>
    <property type="molecule type" value="Genomic_DNA"/>
</dbReference>
<protein>
    <submittedName>
        <fullName evidence="8">Peptidoglycan DD-metalloendopeptidase family protein</fullName>
    </submittedName>
</protein>
<gene>
    <name evidence="8" type="ORF">IAB08_04120</name>
</gene>
<evidence type="ECO:0000256" key="4">
    <source>
        <dbReference type="ARBA" id="ARBA00022801"/>
    </source>
</evidence>
<keyword evidence="4" id="KW-0378">Hydrolase</keyword>
<keyword evidence="6" id="KW-0482">Metalloprotease</keyword>
<dbReference type="SUPFAM" id="SSF51261">
    <property type="entry name" value="Duplicated hybrid motif"/>
    <property type="match status" value="1"/>
</dbReference>
<comment type="cofactor">
    <cofactor evidence="1">
        <name>Zn(2+)</name>
        <dbReference type="ChEBI" id="CHEBI:29105"/>
    </cofactor>
</comment>
<name>A0A9D9DT46_9BACT</name>
<evidence type="ECO:0000256" key="6">
    <source>
        <dbReference type="ARBA" id="ARBA00023049"/>
    </source>
</evidence>
<evidence type="ECO:0000256" key="5">
    <source>
        <dbReference type="ARBA" id="ARBA00022833"/>
    </source>
</evidence>
<accession>A0A9D9DT46</accession>
<evidence type="ECO:0000259" key="7">
    <source>
        <dbReference type="Pfam" id="PF01551"/>
    </source>
</evidence>
<dbReference type="InterPro" id="IPR011055">
    <property type="entry name" value="Dup_hybrid_motif"/>
</dbReference>
<evidence type="ECO:0000313" key="8">
    <source>
        <dbReference type="EMBL" id="MBO8432465.1"/>
    </source>
</evidence>
<dbReference type="Gene3D" id="2.70.70.10">
    <property type="entry name" value="Glucose Permease (Domain IIA)"/>
    <property type="match status" value="1"/>
</dbReference>
<dbReference type="GO" id="GO:0006508">
    <property type="term" value="P:proteolysis"/>
    <property type="evidence" value="ECO:0007669"/>
    <property type="project" value="UniProtKB-KW"/>
</dbReference>
<proteinExistence type="predicted"/>
<dbReference type="PANTHER" id="PTHR21666:SF288">
    <property type="entry name" value="CELL DIVISION PROTEIN YTFB"/>
    <property type="match status" value="1"/>
</dbReference>
<keyword evidence="3" id="KW-0479">Metal-binding</keyword>
<evidence type="ECO:0000256" key="3">
    <source>
        <dbReference type="ARBA" id="ARBA00022723"/>
    </source>
</evidence>
<dbReference type="CDD" id="cd12797">
    <property type="entry name" value="M23_peptidase"/>
    <property type="match status" value="1"/>
</dbReference>
<reference evidence="8" key="1">
    <citation type="submission" date="2020-10" db="EMBL/GenBank/DDBJ databases">
        <authorList>
            <person name="Gilroy R."/>
        </authorList>
    </citation>
    <scope>NUCLEOTIDE SEQUENCE</scope>
    <source>
        <strain evidence="8">2889</strain>
    </source>
</reference>
<evidence type="ECO:0000256" key="2">
    <source>
        <dbReference type="ARBA" id="ARBA00022670"/>
    </source>
</evidence>
<feature type="domain" description="M23ase beta-sheet core" evidence="7">
    <location>
        <begin position="281"/>
        <end position="377"/>
    </location>
</feature>